<keyword evidence="3" id="KW-0804">Transcription</keyword>
<dbReference type="InterPro" id="IPR000595">
    <property type="entry name" value="cNMP-bd_dom"/>
</dbReference>
<sequence length="226" mass="25706">MKTIANVLDQLKSQYPELGQLLNPEESNVFKSAKQVRIPVGKRLFRESEHCKSFMWLLDGSVRVFKNSSGGREITLYRVDPGELCVLSLQSLLSGEGFQAEAVAETELFGLSLSQPDFDKALEDSSVFRRYILQFLSQRISDVVQLVSEVTFQRLELRLSCILGQLFERSGNQPLSITHAQLARELGTTREVISRILKELEYQDCIVLSRGEISLVSRESLEWFSR</sequence>
<dbReference type="InterPro" id="IPR018490">
    <property type="entry name" value="cNMP-bd_dom_sf"/>
</dbReference>
<dbReference type="GO" id="GO:0005829">
    <property type="term" value="C:cytosol"/>
    <property type="evidence" value="ECO:0007669"/>
    <property type="project" value="TreeGrafter"/>
</dbReference>
<dbReference type="Gene3D" id="2.60.120.10">
    <property type="entry name" value="Jelly Rolls"/>
    <property type="match status" value="1"/>
</dbReference>
<dbReference type="GO" id="GO:0003700">
    <property type="term" value="F:DNA-binding transcription factor activity"/>
    <property type="evidence" value="ECO:0007669"/>
    <property type="project" value="TreeGrafter"/>
</dbReference>
<dbReference type="PROSITE" id="PS50042">
    <property type="entry name" value="CNMP_BINDING_3"/>
    <property type="match status" value="1"/>
</dbReference>
<dbReference type="PANTHER" id="PTHR24567:SF74">
    <property type="entry name" value="HTH-TYPE TRANSCRIPTIONAL REGULATOR ARCR"/>
    <property type="match status" value="1"/>
</dbReference>
<dbReference type="GO" id="GO:0003677">
    <property type="term" value="F:DNA binding"/>
    <property type="evidence" value="ECO:0007669"/>
    <property type="project" value="UniProtKB-KW"/>
</dbReference>
<dbReference type="SUPFAM" id="SSF51206">
    <property type="entry name" value="cAMP-binding domain-like"/>
    <property type="match status" value="1"/>
</dbReference>
<dbReference type="Pfam" id="PF00027">
    <property type="entry name" value="cNMP_binding"/>
    <property type="match status" value="1"/>
</dbReference>
<dbReference type="EMBL" id="UOFH01000124">
    <property type="protein sequence ID" value="VAW60109.1"/>
    <property type="molecule type" value="Genomic_DNA"/>
</dbReference>
<protein>
    <submittedName>
        <fullName evidence="6">Transcriptional regulator, Crp/Fnr family</fullName>
    </submittedName>
</protein>
<evidence type="ECO:0000256" key="3">
    <source>
        <dbReference type="ARBA" id="ARBA00023163"/>
    </source>
</evidence>
<gene>
    <name evidence="6" type="ORF">MNBD_GAMMA08-1918</name>
</gene>
<dbReference type="AlphaFoldDB" id="A0A3B0XEU4"/>
<dbReference type="InterPro" id="IPR036390">
    <property type="entry name" value="WH_DNA-bd_sf"/>
</dbReference>
<evidence type="ECO:0000256" key="2">
    <source>
        <dbReference type="ARBA" id="ARBA00023125"/>
    </source>
</evidence>
<organism evidence="6">
    <name type="scientific">hydrothermal vent metagenome</name>
    <dbReference type="NCBI Taxonomy" id="652676"/>
    <lineage>
        <taxon>unclassified sequences</taxon>
        <taxon>metagenomes</taxon>
        <taxon>ecological metagenomes</taxon>
    </lineage>
</organism>
<dbReference type="PANTHER" id="PTHR24567">
    <property type="entry name" value="CRP FAMILY TRANSCRIPTIONAL REGULATORY PROTEIN"/>
    <property type="match status" value="1"/>
</dbReference>
<name>A0A3B0XEU4_9ZZZZ</name>
<dbReference type="InterPro" id="IPR012318">
    <property type="entry name" value="HTH_CRP"/>
</dbReference>
<dbReference type="PROSITE" id="PS51063">
    <property type="entry name" value="HTH_CRP_2"/>
    <property type="match status" value="1"/>
</dbReference>
<dbReference type="InterPro" id="IPR050397">
    <property type="entry name" value="Env_Response_Regulators"/>
</dbReference>
<dbReference type="Pfam" id="PF13545">
    <property type="entry name" value="HTH_Crp_2"/>
    <property type="match status" value="1"/>
</dbReference>
<evidence type="ECO:0000256" key="1">
    <source>
        <dbReference type="ARBA" id="ARBA00023015"/>
    </source>
</evidence>
<accession>A0A3B0XEU4</accession>
<dbReference type="SUPFAM" id="SSF46785">
    <property type="entry name" value="Winged helix' DNA-binding domain"/>
    <property type="match status" value="1"/>
</dbReference>
<dbReference type="Gene3D" id="1.10.10.10">
    <property type="entry name" value="Winged helix-like DNA-binding domain superfamily/Winged helix DNA-binding domain"/>
    <property type="match status" value="1"/>
</dbReference>
<dbReference type="InterPro" id="IPR014710">
    <property type="entry name" value="RmlC-like_jellyroll"/>
</dbReference>
<evidence type="ECO:0000259" key="5">
    <source>
        <dbReference type="PROSITE" id="PS51063"/>
    </source>
</evidence>
<dbReference type="CDD" id="cd00038">
    <property type="entry name" value="CAP_ED"/>
    <property type="match status" value="1"/>
</dbReference>
<dbReference type="SMART" id="SM00419">
    <property type="entry name" value="HTH_CRP"/>
    <property type="match status" value="1"/>
</dbReference>
<feature type="domain" description="HTH crp-type" evidence="5">
    <location>
        <begin position="153"/>
        <end position="219"/>
    </location>
</feature>
<evidence type="ECO:0000313" key="6">
    <source>
        <dbReference type="EMBL" id="VAW60109.1"/>
    </source>
</evidence>
<evidence type="ECO:0000259" key="4">
    <source>
        <dbReference type="PROSITE" id="PS50042"/>
    </source>
</evidence>
<reference evidence="6" key="1">
    <citation type="submission" date="2018-06" db="EMBL/GenBank/DDBJ databases">
        <authorList>
            <person name="Zhirakovskaya E."/>
        </authorList>
    </citation>
    <scope>NUCLEOTIDE SEQUENCE</scope>
</reference>
<proteinExistence type="predicted"/>
<keyword evidence="2" id="KW-0238">DNA-binding</keyword>
<keyword evidence="1" id="KW-0805">Transcription regulation</keyword>
<feature type="domain" description="Cyclic nucleotide-binding" evidence="4">
    <location>
        <begin position="17"/>
        <end position="139"/>
    </location>
</feature>
<dbReference type="InterPro" id="IPR036388">
    <property type="entry name" value="WH-like_DNA-bd_sf"/>
</dbReference>